<feature type="compositionally biased region" description="Low complexity" evidence="6">
    <location>
        <begin position="871"/>
        <end position="882"/>
    </location>
</feature>
<keyword evidence="2" id="KW-0964">Secreted</keyword>
<keyword evidence="4" id="KW-0677">Repeat</keyword>
<feature type="region of interest" description="Disordered" evidence="6">
    <location>
        <begin position="468"/>
        <end position="492"/>
    </location>
</feature>
<accession>A0A510VLL5</accession>
<dbReference type="PROSITE" id="PS50847">
    <property type="entry name" value="GRAM_POS_ANCHORING"/>
    <property type="match status" value="1"/>
</dbReference>
<evidence type="ECO:0000313" key="10">
    <source>
        <dbReference type="Proteomes" id="UP000321429"/>
    </source>
</evidence>
<feature type="region of interest" description="Disordered" evidence="6">
    <location>
        <begin position="871"/>
        <end position="891"/>
    </location>
</feature>
<evidence type="ECO:0000256" key="1">
    <source>
        <dbReference type="ARBA" id="ARBA00022512"/>
    </source>
</evidence>
<evidence type="ECO:0000259" key="8">
    <source>
        <dbReference type="PROSITE" id="PS50847"/>
    </source>
</evidence>
<feature type="compositionally biased region" description="Polar residues" evidence="6">
    <location>
        <begin position="673"/>
        <end position="693"/>
    </location>
</feature>
<evidence type="ECO:0000313" key="9">
    <source>
        <dbReference type="EMBL" id="GEK27829.1"/>
    </source>
</evidence>
<evidence type="ECO:0000256" key="7">
    <source>
        <dbReference type="SAM" id="Phobius"/>
    </source>
</evidence>
<keyword evidence="7" id="KW-1133">Transmembrane helix</keyword>
<feature type="compositionally biased region" description="Low complexity" evidence="6">
    <location>
        <begin position="1269"/>
        <end position="1286"/>
    </location>
</feature>
<evidence type="ECO:0000256" key="2">
    <source>
        <dbReference type="ARBA" id="ARBA00022525"/>
    </source>
</evidence>
<evidence type="ECO:0000256" key="6">
    <source>
        <dbReference type="SAM" id="MobiDB-lite"/>
    </source>
</evidence>
<comment type="caution">
    <text evidence="9">The sequence shown here is derived from an EMBL/GenBank/DDBJ whole genome shotgun (WGS) entry which is preliminary data.</text>
</comment>
<proteinExistence type="predicted"/>
<evidence type="ECO:0000256" key="4">
    <source>
        <dbReference type="ARBA" id="ARBA00022737"/>
    </source>
</evidence>
<protein>
    <recommendedName>
        <fullName evidence="8">Gram-positive cocci surface proteins LPxTG domain-containing protein</fullName>
    </recommendedName>
</protein>
<organism evidence="9 10">
    <name type="scientific">Furfurilactobacillus siliginis</name>
    <dbReference type="NCBI Taxonomy" id="348151"/>
    <lineage>
        <taxon>Bacteria</taxon>
        <taxon>Bacillati</taxon>
        <taxon>Bacillota</taxon>
        <taxon>Bacilli</taxon>
        <taxon>Lactobacillales</taxon>
        <taxon>Lactobacillaceae</taxon>
        <taxon>Furfurilactobacillus</taxon>
    </lineage>
</organism>
<feature type="region of interest" description="Disordered" evidence="6">
    <location>
        <begin position="667"/>
        <end position="693"/>
    </location>
</feature>
<dbReference type="Pfam" id="PF00746">
    <property type="entry name" value="Gram_pos_anchor"/>
    <property type="match status" value="1"/>
</dbReference>
<keyword evidence="3" id="KW-0732">Signal</keyword>
<dbReference type="Gene3D" id="2.60.120.1050">
    <property type="match status" value="2"/>
</dbReference>
<dbReference type="InterPro" id="IPR041277">
    <property type="entry name" value="MBG_Lactobacillales"/>
</dbReference>
<dbReference type="InterPro" id="IPR041558">
    <property type="entry name" value="MucBP_2"/>
</dbReference>
<dbReference type="NCBIfam" id="TIGR01167">
    <property type="entry name" value="LPXTG_anchor"/>
    <property type="match status" value="1"/>
</dbReference>
<gene>
    <name evidence="9" type="ORF">LSI01_01400</name>
</gene>
<reference evidence="9 10" key="1">
    <citation type="submission" date="2019-07" db="EMBL/GenBank/DDBJ databases">
        <title>Whole genome shotgun sequence of Lactobacillus siliginis NBRC 101315.</title>
        <authorList>
            <person name="Hosoyama A."/>
            <person name="Uohara A."/>
            <person name="Ohji S."/>
            <person name="Ichikawa N."/>
        </authorList>
    </citation>
    <scope>NUCLEOTIDE SEQUENCE [LARGE SCALE GENOMIC DNA]</scope>
    <source>
        <strain evidence="9 10">NBRC 101315</strain>
    </source>
</reference>
<dbReference type="Gene3D" id="3.10.20.470">
    <property type="match status" value="2"/>
</dbReference>
<dbReference type="PANTHER" id="PTHR10068:SF14">
    <property type="entry name" value="CELL WALL ADHESIN EAP1"/>
    <property type="match status" value="1"/>
</dbReference>
<dbReference type="Pfam" id="PF06458">
    <property type="entry name" value="MucBP"/>
    <property type="match status" value="1"/>
</dbReference>
<feature type="compositionally biased region" description="Pro residues" evidence="6">
    <location>
        <begin position="2136"/>
        <end position="2149"/>
    </location>
</feature>
<name>A0A510VLL5_9LACO</name>
<feature type="region of interest" description="Disordered" evidence="6">
    <location>
        <begin position="2080"/>
        <end position="2189"/>
    </location>
</feature>
<feature type="compositionally biased region" description="Polar residues" evidence="6">
    <location>
        <begin position="272"/>
        <end position="292"/>
    </location>
</feature>
<feature type="region of interest" description="Disordered" evidence="6">
    <location>
        <begin position="1744"/>
        <end position="1763"/>
    </location>
</feature>
<feature type="region of interest" description="Disordered" evidence="6">
    <location>
        <begin position="62"/>
        <end position="88"/>
    </location>
</feature>
<dbReference type="InterPro" id="IPR009459">
    <property type="entry name" value="MucBP_dom"/>
</dbReference>
<dbReference type="InterPro" id="IPR019931">
    <property type="entry name" value="LPXTG_anchor"/>
</dbReference>
<dbReference type="Pfam" id="PF17965">
    <property type="entry name" value="MucBP_2"/>
    <property type="match status" value="2"/>
</dbReference>
<keyword evidence="7" id="KW-0812">Transmembrane</keyword>
<evidence type="ECO:0000256" key="3">
    <source>
        <dbReference type="ARBA" id="ARBA00022729"/>
    </source>
</evidence>
<feature type="domain" description="Gram-positive cocci surface proteins LPxTG" evidence="8">
    <location>
        <begin position="2215"/>
        <end position="2251"/>
    </location>
</feature>
<keyword evidence="7" id="KW-0472">Membrane</keyword>
<feature type="compositionally biased region" description="Low complexity" evidence="6">
    <location>
        <begin position="2150"/>
        <end position="2189"/>
    </location>
</feature>
<keyword evidence="5" id="KW-0572">Peptidoglycan-anchor</keyword>
<evidence type="ECO:0000256" key="5">
    <source>
        <dbReference type="ARBA" id="ARBA00023088"/>
    </source>
</evidence>
<dbReference type="Proteomes" id="UP000321429">
    <property type="component" value="Unassembled WGS sequence"/>
</dbReference>
<dbReference type="Gene3D" id="3.10.20.320">
    <property type="entry name" value="Putative peptidoglycan bound protein (lpxtg motif)"/>
    <property type="match status" value="1"/>
</dbReference>
<sequence length="2251" mass="237250">MLMPALLAHTVLPTKGDALVYTITDISKDVDKGTYPVEVLTNDGDNGNYAITKVAGTLTIGAQPLTPATPNTPDKPVDPKTPNDNPQLETSVVVKGATKVYDGDATTDPTTFTVLAPKNYSDFVIPELTKDDFTTEITSQNVGNYTVKLNAAGLAKLQAANKNYDVQGEDIQDGLFVITKAPITLTAPTLTKVFDGKPYAETDAEHPLNVVTPSGVPAKGVAPVASLTDISKDFHAGKYAIDVTADEAVNANYEITKVAGSLTITPRPLNPATPNTPGQPANPDNPSNNPQLVSSMVIFGATKVYDGDVTTDPTTYEVKAPSKYGDFIIPALTADAFNLDGITSQNVGKYPVRLSQAGIDAIKAANPDYTFNANDIQDALFVITKAPVTITAPSASKTYDGKPYVNANFVGTNTTLPAKGDALVYTITDISKDVDKGSYPVEVLTNDTDNGNYEISKVAGALTIGAQPLTPVTPNTPTTPVNPKTPNDNPQLETSVVVQGTTKVYDGDATTDPTTFTVLAPSKYADFVMPTFEASDFDVTGISSQNVGNYTVKLTAAGLQKLQAANKNYTLTADDVQDGLFVITKAPITLTAPTVTKVFDGKPFTDTAALVVSPTGVPAKGIAPVATLTDISKDFHAGKYGINVVADEAANVNYTITTVAGSLTITPRPLNPATPNTPDQPANPDNPSDNPQLLNSMVIQGATKVYDGDVATDPTTYKVTAPSKYTDFIIPSLTAADFNLDGITSQNVGNYPVRLSQSGIDRIKAANPDYTFNAGDIQDALFVITKAPVTITAPQLAKTYDGKAYNGIVRAQTSIMPAKGEALVYKLTDISKITDQGTYTIDVLTAPSDNLNYQITDVPGQLVISRHSLVPVDPNKPNKPVNPITPDKNPQLDASVVVSGATKVYDGDAATDPTTFTVLAPKNYSDFVLPTFTKDDFTTEITSQDVGNYTVKLNEAGLAKLQAANKNYDVKGEDVQDGLFVITKAPLTLTAPTLTKVYDGLPYQDKAKEVVAVAGKPAKGIAPVATLSDISALYHAGKYDINVLATDAANKNYQLTLVNGLLTISAKPLTPAEPNKPGKPVNPITPDKNPQLEASVVVEGATKVYDGDKATDPTIFTVLAPKADRDFMIPQLTASDFTTEITSQNVGNYTVKLSATGFAKLQAANRDYDLKEADVQDGLFVITKAPVTVTAGSVTKTYDGKPYADKIATSVSGQPKLGDAVVYTLSDLSSFINKGTYAVNVMTKATDNGNYVLTTVPGTLTITAQGLTPVVPNKPGKPVNPGTPTKNPQLETSVVVQGATKLYDGDSATDPTTFTVLAPSKYPDFVIPTLLKDDFDTTGITSQNVGQYAVTLSKTGLAKLQAANKNYDFTSEDVQNGLFIINPAPVTITAPSGSKAYDGQPYPSAKLVANEQGVPAKGDKLQYTLTDVSHDINKGTYPVEVLTKTSDNLNYVVKTVAGTVTITAQGLTPVVPNKPGKPVNPGTPTKNPQLETSVVVQGATKVYDGDKLTDPTTFTVLAPSKYPDFVVPTLTKDDFDTTGITSQNVGQYAVTLSKTGLAKLQAANKNYDFTSEDVQNGLFVITPATITIAAPTLTKTYDGQPYAGTKQATLTGIPAKGTQPVYTMTDISRDSAIGTYPITITANATANGNYVVKTANGQLTITGDQYSLTANYVDGAGKTVAPSETKTDLNFDDDYTTTAKVVSGYVLIKTPANAKGVMPKGNVTVTYVYDKVGNYVVTPPAGGKTTTPYPNDPHNPGKVVTPTTPIIPGVPGYTPNDPNGKPLVPVDPKNPNKGYFPPTPGNPTTDTHITYTADKQTVVVLLVDSKGQAVVNAAGQSSYTLTGKSDTVVDFSTVNKLVNGYVVASDGTTQSLKFDHDDNVNQTVRVVYDKVGNYIVTPPTGGHQTITPYPNDPNNPGKVVTPTTPIVPGVPGYTPNDPNGKPLVPVDPNDPNKGYLPPVVPGNPTTDTHITYTADDQTVIVKLVDVNGSSVTNAAGVVGYSISGKTGANVDFTQVNKLVPGYVLKTDGTLTGLKFDNDDKTNQVVTITYARVGNYIVTPPTGGQTKTPYPNDPNNPAKIVTPTTPIVPNVPGFKPYGPDGKPLQPADPNDPNKGYLPPDVPSDPTIDTHITYVPNPKKPVTPVTPPVKPGQPTTPVVPSKPVTPTDTNQPHVPANTPVEVNTPVVTPNVGQPQRLMTISRHGKATPVAKAVAQTLPETGEQDSLSIAIAGLGMMISGLAFLGLRRKKHELD</sequence>
<feature type="compositionally biased region" description="Low complexity" evidence="6">
    <location>
        <begin position="2080"/>
        <end position="2091"/>
    </location>
</feature>
<feature type="region of interest" description="Disordered" evidence="6">
    <location>
        <begin position="264"/>
        <end position="292"/>
    </location>
</feature>
<feature type="region of interest" description="Disordered" evidence="6">
    <location>
        <begin position="1070"/>
        <end position="1089"/>
    </location>
</feature>
<feature type="region of interest" description="Disordered" evidence="6">
    <location>
        <begin position="1269"/>
        <end position="1289"/>
    </location>
</feature>
<dbReference type="Gene3D" id="3.10.430.110">
    <property type="match status" value="8"/>
</dbReference>
<feature type="compositionally biased region" description="Low complexity" evidence="6">
    <location>
        <begin position="468"/>
        <end position="490"/>
    </location>
</feature>
<dbReference type="Pfam" id="PF17883">
    <property type="entry name" value="MBG"/>
    <property type="match status" value="8"/>
</dbReference>
<feature type="transmembrane region" description="Helical" evidence="7">
    <location>
        <begin position="2224"/>
        <end position="2243"/>
    </location>
</feature>
<dbReference type="PANTHER" id="PTHR10068">
    <property type="entry name" value="BONE MARROW PROTEOGLYCAN"/>
    <property type="match status" value="1"/>
</dbReference>
<keyword evidence="1" id="KW-0134">Cell wall</keyword>
<dbReference type="EMBL" id="BJUD01000001">
    <property type="protein sequence ID" value="GEK27829.1"/>
    <property type="molecule type" value="Genomic_DNA"/>
</dbReference>